<dbReference type="SMART" id="SM01092">
    <property type="entry name" value="CO_deh_flav_C"/>
    <property type="match status" value="1"/>
</dbReference>
<dbReference type="Gene3D" id="3.30.465.10">
    <property type="match status" value="1"/>
</dbReference>
<keyword evidence="2 4" id="KW-0560">Oxidoreductase</keyword>
<evidence type="ECO:0000313" key="4">
    <source>
        <dbReference type="EMBL" id="KMT20902.1"/>
    </source>
</evidence>
<comment type="caution">
    <text evidence="4">The sequence shown here is derived from an EMBL/GenBank/DDBJ whole genome shotgun (WGS) entry which is preliminary data.</text>
</comment>
<dbReference type="InterPro" id="IPR016169">
    <property type="entry name" value="FAD-bd_PCMH_sub2"/>
</dbReference>
<keyword evidence="5" id="KW-1185">Reference proteome</keyword>
<dbReference type="Pfam" id="PF03450">
    <property type="entry name" value="CO_deh_flav_C"/>
    <property type="match status" value="1"/>
</dbReference>
<dbReference type="GO" id="GO:0071949">
    <property type="term" value="F:FAD binding"/>
    <property type="evidence" value="ECO:0007669"/>
    <property type="project" value="InterPro"/>
</dbReference>
<reference evidence="4 5" key="1">
    <citation type="submission" date="2015-06" db="EMBL/GenBank/DDBJ databases">
        <title>Draft genome sequence of the purine-degrading Clostridium cylindrosporum HC-1 (DSM 605).</title>
        <authorList>
            <person name="Poehlein A."/>
            <person name="Schiel-Bengelsdorf B."/>
            <person name="Bengelsdorf F."/>
            <person name="Daniel R."/>
            <person name="Duerre P."/>
        </authorList>
    </citation>
    <scope>NUCLEOTIDE SEQUENCE [LARGE SCALE GENOMIC DNA]</scope>
    <source>
        <strain evidence="4 5">DSM 605</strain>
    </source>
</reference>
<dbReference type="GO" id="GO:0004854">
    <property type="term" value="F:xanthine dehydrogenase activity"/>
    <property type="evidence" value="ECO:0007669"/>
    <property type="project" value="UniProtKB-EC"/>
</dbReference>
<dbReference type="PANTHER" id="PTHR42659">
    <property type="entry name" value="XANTHINE DEHYDROGENASE SUBUNIT C-RELATED"/>
    <property type="match status" value="1"/>
</dbReference>
<dbReference type="InterPro" id="IPR016166">
    <property type="entry name" value="FAD-bd_PCMH"/>
</dbReference>
<gene>
    <name evidence="4" type="primary">xdhB</name>
    <name evidence="4" type="ORF">CLCY_1c01360</name>
</gene>
<protein>
    <submittedName>
        <fullName evidence="4">Xanthine dehydrogenase, FAD-binding subunit XdhB</fullName>
        <ecNumber evidence="4">1.17.1.4</ecNumber>
    </submittedName>
</protein>
<dbReference type="Proteomes" id="UP000036756">
    <property type="component" value="Unassembled WGS sequence"/>
</dbReference>
<dbReference type="PATRIC" id="fig|1121307.3.peg.497"/>
<accession>A0A0J8D508</accession>
<dbReference type="OrthoDB" id="9803647at2"/>
<dbReference type="EMBL" id="LFVU01000028">
    <property type="protein sequence ID" value="KMT20902.1"/>
    <property type="molecule type" value="Genomic_DNA"/>
</dbReference>
<evidence type="ECO:0000259" key="3">
    <source>
        <dbReference type="PROSITE" id="PS51387"/>
    </source>
</evidence>
<dbReference type="AlphaFoldDB" id="A0A0J8D508"/>
<dbReference type="InterPro" id="IPR036318">
    <property type="entry name" value="FAD-bd_PCMH-like_sf"/>
</dbReference>
<evidence type="ECO:0000256" key="1">
    <source>
        <dbReference type="ARBA" id="ARBA00022630"/>
    </source>
</evidence>
<dbReference type="InterPro" id="IPR005107">
    <property type="entry name" value="CO_DH_flav_C"/>
</dbReference>
<name>A0A0J8D508_CLOCY</name>
<proteinExistence type="predicted"/>
<dbReference type="PANTHER" id="PTHR42659:SF9">
    <property type="entry name" value="XANTHINE DEHYDROGENASE FAD-BINDING SUBUNIT XDHB-RELATED"/>
    <property type="match status" value="1"/>
</dbReference>
<dbReference type="InterPro" id="IPR051312">
    <property type="entry name" value="Diverse_Substr_Oxidored"/>
</dbReference>
<keyword evidence="1" id="KW-0285">Flavoprotein</keyword>
<dbReference type="STRING" id="1121307.CLCY_1c01360"/>
<sequence>MAIMTIGEYKKPTSAKEAYELMTSKKGSVLIGGGAFVHLTPRHIGLAIDLSDTGLDYIKETDDAIEIGAMATLRDIEVNGILKGYFDNVLSKSVESIVGLQLRNSAAVGATVYSRYGFSDFITALRVLDTKVVLHNGGEISLDEFIESKREKDLLEKIIIKKEDLRASFQMMRNSIADYAILNVAVSKSGNKFKIAVGARPVIAEFPLKAMEYINSNEVNEETADMAGKIASEELKFGNNGLGSSEYRRHLCRALVKSAILEVL</sequence>
<organism evidence="4 5">
    <name type="scientific">Clostridium cylindrosporum DSM 605</name>
    <dbReference type="NCBI Taxonomy" id="1121307"/>
    <lineage>
        <taxon>Bacteria</taxon>
        <taxon>Bacillati</taxon>
        <taxon>Bacillota</taxon>
        <taxon>Clostridia</taxon>
        <taxon>Eubacteriales</taxon>
        <taxon>Clostridiaceae</taxon>
        <taxon>Clostridium</taxon>
    </lineage>
</organism>
<dbReference type="PROSITE" id="PS51387">
    <property type="entry name" value="FAD_PCMH"/>
    <property type="match status" value="1"/>
</dbReference>
<dbReference type="SUPFAM" id="SSF56176">
    <property type="entry name" value="FAD-binding/transporter-associated domain-like"/>
    <property type="match status" value="1"/>
</dbReference>
<dbReference type="Pfam" id="PF00941">
    <property type="entry name" value="FAD_binding_5"/>
    <property type="match status" value="1"/>
</dbReference>
<evidence type="ECO:0000256" key="2">
    <source>
        <dbReference type="ARBA" id="ARBA00023002"/>
    </source>
</evidence>
<dbReference type="InterPro" id="IPR002346">
    <property type="entry name" value="Mopterin_DH_FAD-bd"/>
</dbReference>
<dbReference type="EC" id="1.17.1.4" evidence="4"/>
<dbReference type="Gene3D" id="3.30.390.50">
    <property type="entry name" value="CO dehydrogenase flavoprotein, C-terminal domain"/>
    <property type="match status" value="1"/>
</dbReference>
<dbReference type="SUPFAM" id="SSF55447">
    <property type="entry name" value="CO dehydrogenase flavoprotein C-terminal domain-like"/>
    <property type="match status" value="1"/>
</dbReference>
<evidence type="ECO:0000313" key="5">
    <source>
        <dbReference type="Proteomes" id="UP000036756"/>
    </source>
</evidence>
<feature type="domain" description="FAD-binding PCMH-type" evidence="3">
    <location>
        <begin position="1"/>
        <end position="165"/>
    </location>
</feature>
<dbReference type="InterPro" id="IPR036683">
    <property type="entry name" value="CO_DH_flav_C_dom_sf"/>
</dbReference>